<proteinExistence type="predicted"/>
<dbReference type="RefSeq" id="WP_121940748.1">
    <property type="nucleotide sequence ID" value="NZ_CP137846.1"/>
</dbReference>
<dbReference type="PANTHER" id="PTHR11669:SF8">
    <property type="entry name" value="DNA POLYMERASE III SUBUNIT DELTA"/>
    <property type="match status" value="1"/>
</dbReference>
<dbReference type="Gene3D" id="3.40.50.300">
    <property type="entry name" value="P-loop containing nucleotide triphosphate hydrolases"/>
    <property type="match status" value="1"/>
</dbReference>
<dbReference type="SUPFAM" id="SSF52540">
    <property type="entry name" value="P-loop containing nucleoside triphosphate hydrolases"/>
    <property type="match status" value="1"/>
</dbReference>
<dbReference type="OrthoDB" id="9810148at2"/>
<accession>A0A3M0A741</accession>
<dbReference type="Pfam" id="PF13177">
    <property type="entry name" value="DNA_pol3_delta2"/>
    <property type="match status" value="1"/>
</dbReference>
<name>A0A3M0A741_9BACT</name>
<evidence type="ECO:0000313" key="2">
    <source>
        <dbReference type="Proteomes" id="UP000267246"/>
    </source>
</evidence>
<sequence>MTKSKEFNQILQNSIERNKLSQVYLLSAKQNVDLDSYVIEMINKINDETFVFLESLTKHPIYFLIDGKEKTISKDTMLEAMKQLTESKLSEKKSKKILIVKQIDNASAQTLNALLKFLESPPQDAIVILTTNAINRVLKTIKSRAFLLTIYEKNDEEIVDPFSLFFKEIASPQIPLNEIKSDANIQLINELKEALTNSYKNQYAYILFITEKLNKNNAYVLLSALQYFYRDIFLYNSSSKFEFMFLTKKEISKIATFGEYEEVYKIVLNFKKSLTTNENFIIQKANFIAKLGELYGL</sequence>
<gene>
    <name evidence="1" type="ORF">JN00_0269</name>
</gene>
<protein>
    <submittedName>
        <fullName evidence="1">DNA polymerase-3 subunit delta</fullName>
    </submittedName>
</protein>
<dbReference type="EMBL" id="REFI01000006">
    <property type="protein sequence ID" value="RMA78628.1"/>
    <property type="molecule type" value="Genomic_DNA"/>
</dbReference>
<dbReference type="PANTHER" id="PTHR11669">
    <property type="entry name" value="REPLICATION FACTOR C / DNA POLYMERASE III GAMMA-TAU SUBUNIT"/>
    <property type="match status" value="1"/>
</dbReference>
<dbReference type="AlphaFoldDB" id="A0A3M0A741"/>
<organism evidence="1 2">
    <name type="scientific">Metamycoplasma subdolum</name>
    <dbReference type="NCBI Taxonomy" id="92407"/>
    <lineage>
        <taxon>Bacteria</taxon>
        <taxon>Bacillati</taxon>
        <taxon>Mycoplasmatota</taxon>
        <taxon>Mycoplasmoidales</taxon>
        <taxon>Metamycoplasmataceae</taxon>
        <taxon>Metamycoplasma</taxon>
    </lineage>
</organism>
<dbReference type="Proteomes" id="UP000267246">
    <property type="component" value="Unassembled WGS sequence"/>
</dbReference>
<dbReference type="InterPro" id="IPR050238">
    <property type="entry name" value="DNA_Rep/Repair_Clamp_Loader"/>
</dbReference>
<reference evidence="1 2" key="1">
    <citation type="submission" date="2018-10" db="EMBL/GenBank/DDBJ databases">
        <title>Genomic Encyclopedia of Archaeal and Bacterial Type Strains, Phase II (KMG-II): from individual species to whole genera.</title>
        <authorList>
            <person name="Goeker M."/>
        </authorList>
    </citation>
    <scope>NUCLEOTIDE SEQUENCE [LARGE SCALE GENOMIC DNA]</scope>
    <source>
        <strain evidence="1 2">ATCC 29870</strain>
    </source>
</reference>
<comment type="caution">
    <text evidence="1">The sequence shown here is derived from an EMBL/GenBank/DDBJ whole genome shotgun (WGS) entry which is preliminary data.</text>
</comment>
<dbReference type="InterPro" id="IPR027417">
    <property type="entry name" value="P-loop_NTPase"/>
</dbReference>
<evidence type="ECO:0000313" key="1">
    <source>
        <dbReference type="EMBL" id="RMA78628.1"/>
    </source>
</evidence>
<keyword evidence="2" id="KW-1185">Reference proteome</keyword>
<dbReference type="GO" id="GO:0006261">
    <property type="term" value="P:DNA-templated DNA replication"/>
    <property type="evidence" value="ECO:0007669"/>
    <property type="project" value="TreeGrafter"/>
</dbReference>